<dbReference type="KEGG" id="mars:A8C75_05215"/>
<evidence type="ECO:0000256" key="1">
    <source>
        <dbReference type="ARBA" id="ARBA00022490"/>
    </source>
</evidence>
<dbReference type="Pfam" id="PF00590">
    <property type="entry name" value="TP_methylase"/>
    <property type="match status" value="1"/>
</dbReference>
<evidence type="ECO:0000259" key="7">
    <source>
        <dbReference type="Pfam" id="PF00590"/>
    </source>
</evidence>
<keyword evidence="4 6" id="KW-0808">Transferase</keyword>
<sequence length="280" mass="30662">MSEAVLYVVATPIGNLADMTARAIEVLQTVSLIAAEDTRHSARLMAHFNIKTPMISVHDHNERQRIERIIERLSAGESIALISDAGTPLISDPGFVLVRAVREAQFRVVPVPGCSALVTALCAAGLPSDRFVFEGFLPAKSLARRQRLDALAREERTLIFYESTHRILASLEDMQACFGSERMVVAARELTKTFETIKGAPVSELLEWMRQDANQQKGEFVVLVQGAPAAAADDVNVEAMRVLDVLLEELPIKQAAALAAKLTGLKKNFLYQAALARRDA</sequence>
<dbReference type="Pfam" id="PF23016">
    <property type="entry name" value="RsmI_C"/>
    <property type="match status" value="1"/>
</dbReference>
<accession>A0A1A9EUV3</accession>
<dbReference type="PROSITE" id="PS01296">
    <property type="entry name" value="RSMI"/>
    <property type="match status" value="1"/>
</dbReference>
<keyword evidence="2 6" id="KW-0698">rRNA processing</keyword>
<dbReference type="OrthoDB" id="9809084at2"/>
<comment type="similarity">
    <text evidence="6">Belongs to the methyltransferase superfamily. RsmI family.</text>
</comment>
<keyword evidence="3 6" id="KW-0489">Methyltransferase</keyword>
<dbReference type="STRING" id="1821621.A8C75_05215"/>
<comment type="subcellular location">
    <subcellularLocation>
        <location evidence="6">Cytoplasm</location>
    </subcellularLocation>
</comment>
<dbReference type="EMBL" id="CP015839">
    <property type="protein sequence ID" value="ANG61944.1"/>
    <property type="molecule type" value="Genomic_DNA"/>
</dbReference>
<evidence type="ECO:0000256" key="6">
    <source>
        <dbReference type="HAMAP-Rule" id="MF_01877"/>
    </source>
</evidence>
<dbReference type="PANTHER" id="PTHR46111">
    <property type="entry name" value="RIBOSOMAL RNA SMALL SUBUNIT METHYLTRANSFERASE I"/>
    <property type="match status" value="1"/>
</dbReference>
<dbReference type="InterPro" id="IPR014777">
    <property type="entry name" value="4pyrrole_Mease_sub1"/>
</dbReference>
<dbReference type="FunFam" id="3.30.950.10:FF:000002">
    <property type="entry name" value="Ribosomal RNA small subunit methyltransferase I"/>
    <property type="match status" value="1"/>
</dbReference>
<feature type="domain" description="Tetrapyrrole methylase" evidence="7">
    <location>
        <begin position="6"/>
        <end position="205"/>
    </location>
</feature>
<dbReference type="EC" id="2.1.1.198" evidence="6"/>
<dbReference type="Proteomes" id="UP000078070">
    <property type="component" value="Chromosome"/>
</dbReference>
<protein>
    <recommendedName>
        <fullName evidence="6">Ribosomal RNA small subunit methyltransferase I</fullName>
        <ecNumber evidence="6">2.1.1.198</ecNumber>
    </recommendedName>
    <alternativeName>
        <fullName evidence="6">16S rRNA 2'-O-ribose C1402 methyltransferase</fullName>
    </alternativeName>
    <alternativeName>
        <fullName evidence="6">rRNA (cytidine-2'-O-)-methyltransferase RsmI</fullName>
    </alternativeName>
</protein>
<name>A0A1A9EUV3_9GAMM</name>
<evidence type="ECO:0000256" key="5">
    <source>
        <dbReference type="ARBA" id="ARBA00022691"/>
    </source>
</evidence>
<evidence type="ECO:0000256" key="2">
    <source>
        <dbReference type="ARBA" id="ARBA00022552"/>
    </source>
</evidence>
<reference evidence="10" key="1">
    <citation type="submission" date="2016-05" db="EMBL/GenBank/DDBJ databases">
        <authorList>
            <person name="Baek K."/>
            <person name="Yang S.-J."/>
        </authorList>
    </citation>
    <scope>NUCLEOTIDE SEQUENCE [LARGE SCALE GENOMIC DNA]</scope>
    <source>
        <strain evidence="10">ST58-10</strain>
    </source>
</reference>
<dbReference type="InterPro" id="IPR053910">
    <property type="entry name" value="RsmI_HTH"/>
</dbReference>
<evidence type="ECO:0000259" key="8">
    <source>
        <dbReference type="Pfam" id="PF23016"/>
    </source>
</evidence>
<dbReference type="HAMAP" id="MF_01877">
    <property type="entry name" value="16SrRNA_methyltr_I"/>
    <property type="match status" value="1"/>
</dbReference>
<organism evidence="9 10">
    <name type="scientific">Marinobacterium aestuarii</name>
    <dbReference type="NCBI Taxonomy" id="1821621"/>
    <lineage>
        <taxon>Bacteria</taxon>
        <taxon>Pseudomonadati</taxon>
        <taxon>Pseudomonadota</taxon>
        <taxon>Gammaproteobacteria</taxon>
        <taxon>Oceanospirillales</taxon>
        <taxon>Oceanospirillaceae</taxon>
        <taxon>Marinobacterium</taxon>
    </lineage>
</organism>
<keyword evidence="5 6" id="KW-0949">S-adenosyl-L-methionine</keyword>
<dbReference type="InterPro" id="IPR035996">
    <property type="entry name" value="4pyrrol_Methylase_sf"/>
</dbReference>
<comment type="function">
    <text evidence="6">Catalyzes the 2'-O-methylation of the ribose of cytidine 1402 (C1402) in 16S rRNA.</text>
</comment>
<dbReference type="Gene3D" id="3.30.950.10">
    <property type="entry name" value="Methyltransferase, Cobalt-precorrin-4 Transmethylase, Domain 2"/>
    <property type="match status" value="1"/>
</dbReference>
<evidence type="ECO:0000313" key="9">
    <source>
        <dbReference type="EMBL" id="ANG61944.1"/>
    </source>
</evidence>
<comment type="catalytic activity">
    <reaction evidence="6">
        <text>cytidine(1402) in 16S rRNA + S-adenosyl-L-methionine = 2'-O-methylcytidine(1402) in 16S rRNA + S-adenosyl-L-homocysteine + H(+)</text>
        <dbReference type="Rhea" id="RHEA:42924"/>
        <dbReference type="Rhea" id="RHEA-COMP:10285"/>
        <dbReference type="Rhea" id="RHEA-COMP:10286"/>
        <dbReference type="ChEBI" id="CHEBI:15378"/>
        <dbReference type="ChEBI" id="CHEBI:57856"/>
        <dbReference type="ChEBI" id="CHEBI:59789"/>
        <dbReference type="ChEBI" id="CHEBI:74495"/>
        <dbReference type="ChEBI" id="CHEBI:82748"/>
        <dbReference type="EC" id="2.1.1.198"/>
    </reaction>
</comment>
<gene>
    <name evidence="6" type="primary">rsmI</name>
    <name evidence="9" type="ORF">A8C75_05215</name>
</gene>
<dbReference type="NCBIfam" id="TIGR00096">
    <property type="entry name" value="16S rRNA (cytidine(1402)-2'-O)-methyltransferase"/>
    <property type="match status" value="1"/>
</dbReference>
<proteinExistence type="inferred from homology"/>
<dbReference type="RefSeq" id="WP_067379091.1">
    <property type="nucleotide sequence ID" value="NZ_CP015839.1"/>
</dbReference>
<evidence type="ECO:0000256" key="4">
    <source>
        <dbReference type="ARBA" id="ARBA00022679"/>
    </source>
</evidence>
<dbReference type="FunFam" id="3.40.1010.10:FF:000002">
    <property type="entry name" value="Ribosomal RNA small subunit methyltransferase I"/>
    <property type="match status" value="1"/>
</dbReference>
<dbReference type="Gene3D" id="3.40.1010.10">
    <property type="entry name" value="Cobalt-precorrin-4 Transmethylase, Domain 1"/>
    <property type="match status" value="1"/>
</dbReference>
<dbReference type="InterPro" id="IPR000878">
    <property type="entry name" value="4pyrrol_Mease"/>
</dbReference>
<dbReference type="InterPro" id="IPR014776">
    <property type="entry name" value="4pyrrole_Mease_sub2"/>
</dbReference>
<dbReference type="CDD" id="cd11648">
    <property type="entry name" value="RsmI"/>
    <property type="match status" value="1"/>
</dbReference>
<dbReference type="GO" id="GO:0005737">
    <property type="term" value="C:cytoplasm"/>
    <property type="evidence" value="ECO:0007669"/>
    <property type="project" value="UniProtKB-SubCell"/>
</dbReference>
<dbReference type="GO" id="GO:0070677">
    <property type="term" value="F:rRNA (cytosine-2'-O-)-methyltransferase activity"/>
    <property type="evidence" value="ECO:0007669"/>
    <property type="project" value="UniProtKB-UniRule"/>
</dbReference>
<dbReference type="InterPro" id="IPR018063">
    <property type="entry name" value="SAM_MeTrfase_RsmI_CS"/>
</dbReference>
<keyword evidence="10" id="KW-1185">Reference proteome</keyword>
<dbReference type="SUPFAM" id="SSF53790">
    <property type="entry name" value="Tetrapyrrole methylase"/>
    <property type="match status" value="1"/>
</dbReference>
<evidence type="ECO:0000256" key="3">
    <source>
        <dbReference type="ARBA" id="ARBA00022603"/>
    </source>
</evidence>
<evidence type="ECO:0000313" key="10">
    <source>
        <dbReference type="Proteomes" id="UP000078070"/>
    </source>
</evidence>
<keyword evidence="1 6" id="KW-0963">Cytoplasm</keyword>
<feature type="domain" description="RsmI HTH" evidence="8">
    <location>
        <begin position="235"/>
        <end position="278"/>
    </location>
</feature>
<dbReference type="InterPro" id="IPR008189">
    <property type="entry name" value="rRNA_ssu_MeTfrase_I"/>
</dbReference>
<dbReference type="AlphaFoldDB" id="A0A1A9EUV3"/>
<reference evidence="9 10" key="2">
    <citation type="journal article" date="2018" name="Int. J. Syst. Evol. Microbiol.">
        <title>Marinobacterium aestuarii sp. nov., a benzene-degrading marine bacterium isolated from estuary sediment.</title>
        <authorList>
            <person name="Bae S.S."/>
            <person name="Jung J."/>
            <person name="Chung D."/>
            <person name="Baek K."/>
        </authorList>
    </citation>
    <scope>NUCLEOTIDE SEQUENCE [LARGE SCALE GENOMIC DNA]</scope>
    <source>
        <strain evidence="9 10">ST58-10</strain>
    </source>
</reference>
<dbReference type="PANTHER" id="PTHR46111:SF1">
    <property type="entry name" value="RIBOSOMAL RNA SMALL SUBUNIT METHYLTRANSFERASE I"/>
    <property type="match status" value="1"/>
</dbReference>
<dbReference type="PIRSF" id="PIRSF005917">
    <property type="entry name" value="MTase_YraL"/>
    <property type="match status" value="1"/>
</dbReference>